<dbReference type="RefSeq" id="XP_027201669.1">
    <property type="nucleotide sequence ID" value="XM_027345868.1"/>
</dbReference>
<dbReference type="KEGG" id="dpte:113795662"/>
<dbReference type="InParanoid" id="A0A6P6YAP4"/>
<feature type="transmembrane region" description="Helical" evidence="1">
    <location>
        <begin position="6"/>
        <end position="24"/>
    </location>
</feature>
<keyword evidence="1" id="KW-0812">Transmembrane</keyword>
<dbReference type="Proteomes" id="UP000515146">
    <property type="component" value="Unplaced"/>
</dbReference>
<sequence length="104" mass="12211">MIIAHKIIFLIIIIITIIIINIDIKYFRYLKSFGGKTFVVKRQSEQRQQQIAYNKQQIGKSTTKMNQSSRIRIPTSFTYTQINNNHLKCILSSRSTFDPMLSDR</sequence>
<evidence type="ECO:0000256" key="1">
    <source>
        <dbReference type="SAM" id="Phobius"/>
    </source>
</evidence>
<gene>
    <name evidence="3" type="primary">LOC113795662</name>
</gene>
<keyword evidence="1" id="KW-1133">Transmembrane helix</keyword>
<name>A0A6P6YAP4_DERPT</name>
<reference evidence="3" key="1">
    <citation type="submission" date="2025-08" db="UniProtKB">
        <authorList>
            <consortium name="RefSeq"/>
        </authorList>
    </citation>
    <scope>IDENTIFICATION</scope>
    <source>
        <strain evidence="3">Airmid</strain>
    </source>
</reference>
<evidence type="ECO:0000313" key="2">
    <source>
        <dbReference type="Proteomes" id="UP000515146"/>
    </source>
</evidence>
<dbReference type="AlphaFoldDB" id="A0A6P6YAP4"/>
<keyword evidence="1" id="KW-0472">Membrane</keyword>
<accession>A0A6P6YAP4</accession>
<evidence type="ECO:0000313" key="3">
    <source>
        <dbReference type="RefSeq" id="XP_027201669.1"/>
    </source>
</evidence>
<keyword evidence="2" id="KW-1185">Reference proteome</keyword>
<proteinExistence type="predicted"/>
<protein>
    <submittedName>
        <fullName evidence="3">Uncharacterized protein LOC113795662</fullName>
    </submittedName>
</protein>
<organism evidence="2 3">
    <name type="scientific">Dermatophagoides pteronyssinus</name>
    <name type="common">European house dust mite</name>
    <dbReference type="NCBI Taxonomy" id="6956"/>
    <lineage>
        <taxon>Eukaryota</taxon>
        <taxon>Metazoa</taxon>
        <taxon>Ecdysozoa</taxon>
        <taxon>Arthropoda</taxon>
        <taxon>Chelicerata</taxon>
        <taxon>Arachnida</taxon>
        <taxon>Acari</taxon>
        <taxon>Acariformes</taxon>
        <taxon>Sarcoptiformes</taxon>
        <taxon>Astigmata</taxon>
        <taxon>Psoroptidia</taxon>
        <taxon>Analgoidea</taxon>
        <taxon>Pyroglyphidae</taxon>
        <taxon>Dermatophagoidinae</taxon>
        <taxon>Dermatophagoides</taxon>
    </lineage>
</organism>